<organism evidence="1 2">
    <name type="scientific">Hibiscus syriacus</name>
    <name type="common">Rose of Sharon</name>
    <dbReference type="NCBI Taxonomy" id="106335"/>
    <lineage>
        <taxon>Eukaryota</taxon>
        <taxon>Viridiplantae</taxon>
        <taxon>Streptophyta</taxon>
        <taxon>Embryophyta</taxon>
        <taxon>Tracheophyta</taxon>
        <taxon>Spermatophyta</taxon>
        <taxon>Magnoliopsida</taxon>
        <taxon>eudicotyledons</taxon>
        <taxon>Gunneridae</taxon>
        <taxon>Pentapetalae</taxon>
        <taxon>rosids</taxon>
        <taxon>malvids</taxon>
        <taxon>Malvales</taxon>
        <taxon>Malvaceae</taxon>
        <taxon>Malvoideae</taxon>
        <taxon>Hibiscus</taxon>
    </lineage>
</organism>
<keyword evidence="2" id="KW-1185">Reference proteome</keyword>
<evidence type="ECO:0000313" key="2">
    <source>
        <dbReference type="Proteomes" id="UP000436088"/>
    </source>
</evidence>
<reference evidence="1" key="1">
    <citation type="submission" date="2019-09" db="EMBL/GenBank/DDBJ databases">
        <title>Draft genome information of white flower Hibiscus syriacus.</title>
        <authorList>
            <person name="Kim Y.-M."/>
        </authorList>
    </citation>
    <scope>NUCLEOTIDE SEQUENCE [LARGE SCALE GENOMIC DNA]</scope>
    <source>
        <strain evidence="1">YM2019G1</strain>
    </source>
</reference>
<comment type="caution">
    <text evidence="1">The sequence shown here is derived from an EMBL/GenBank/DDBJ whole genome shotgun (WGS) entry which is preliminary data.</text>
</comment>
<dbReference type="Proteomes" id="UP000436088">
    <property type="component" value="Unassembled WGS sequence"/>
</dbReference>
<proteinExistence type="predicted"/>
<sequence>MVVQNGGPESGESCDLEETQRVQCDSDVYCGEIPLSIRKLRTLQLENNIGEIPSWISNKTDLIFLDLSENDLEGVVSISKSIGPGIVEKQVFWGIARNQYYFNDDTHVLRKQVFRATFGPNSFMTTISVGNSQLSSLNCPLFKYLILGAIPLMDQSPMICRVLEVSESSTSPKTISKVKFLKAWEISQDD</sequence>
<accession>A0A6A3CIY2</accession>
<dbReference type="EMBL" id="VEPZ02000238">
    <property type="protein sequence ID" value="KAE8729113.1"/>
    <property type="molecule type" value="Genomic_DNA"/>
</dbReference>
<gene>
    <name evidence="1" type="ORF">F3Y22_tig00003973pilonHSYRG00038</name>
</gene>
<dbReference type="SUPFAM" id="SSF52058">
    <property type="entry name" value="L domain-like"/>
    <property type="match status" value="1"/>
</dbReference>
<dbReference type="Gene3D" id="3.80.10.10">
    <property type="entry name" value="Ribonuclease Inhibitor"/>
    <property type="match status" value="1"/>
</dbReference>
<protein>
    <submittedName>
        <fullName evidence="1">Uncharacterized protein</fullName>
    </submittedName>
</protein>
<dbReference type="AlphaFoldDB" id="A0A6A3CIY2"/>
<name>A0A6A3CIY2_HIBSY</name>
<evidence type="ECO:0000313" key="1">
    <source>
        <dbReference type="EMBL" id="KAE8729113.1"/>
    </source>
</evidence>
<dbReference type="InterPro" id="IPR032675">
    <property type="entry name" value="LRR_dom_sf"/>
</dbReference>